<organism evidence="1 2">
    <name type="scientific">Aequorivita xiaoshiensis</name>
    <dbReference type="NCBI Taxonomy" id="2874476"/>
    <lineage>
        <taxon>Bacteria</taxon>
        <taxon>Pseudomonadati</taxon>
        <taxon>Bacteroidota</taxon>
        <taxon>Flavobacteriia</taxon>
        <taxon>Flavobacteriales</taxon>
        <taxon>Flavobacteriaceae</taxon>
        <taxon>Aequorivita</taxon>
    </lineage>
</organism>
<keyword evidence="2" id="KW-1185">Reference proteome</keyword>
<gene>
    <name evidence="1" type="ORF">K8344_09025</name>
</gene>
<evidence type="ECO:0000313" key="2">
    <source>
        <dbReference type="Proteomes" id="UP001139462"/>
    </source>
</evidence>
<dbReference type="RefSeq" id="WP_237608379.1">
    <property type="nucleotide sequence ID" value="NZ_JAIRBB010000007.1"/>
</dbReference>
<dbReference type="InterPro" id="IPR019226">
    <property type="entry name" value="DUF2158"/>
</dbReference>
<evidence type="ECO:0000313" key="1">
    <source>
        <dbReference type="EMBL" id="MCG2431260.1"/>
    </source>
</evidence>
<reference evidence="1" key="1">
    <citation type="submission" date="2021-09" db="EMBL/GenBank/DDBJ databases">
        <title>Genome of Aequorivita sp. strain F64183.</title>
        <authorList>
            <person name="Wang Y."/>
        </authorList>
    </citation>
    <scope>NUCLEOTIDE SEQUENCE</scope>
    <source>
        <strain evidence="1">F64183</strain>
    </source>
</reference>
<sequence>MEIKKGDVVKLKSGGPEMTVLRIIGFDKSNARTSMADKIITSAG</sequence>
<accession>A0A9X1R1Z7</accession>
<name>A0A9X1R1Z7_9FLAO</name>
<protein>
    <submittedName>
        <fullName evidence="1">YodC family protein</fullName>
    </submittedName>
</protein>
<dbReference type="Proteomes" id="UP001139462">
    <property type="component" value="Unassembled WGS sequence"/>
</dbReference>
<dbReference type="EMBL" id="JAIRBB010000007">
    <property type="protein sequence ID" value="MCG2431260.1"/>
    <property type="molecule type" value="Genomic_DNA"/>
</dbReference>
<proteinExistence type="predicted"/>
<dbReference type="Pfam" id="PF09926">
    <property type="entry name" value="DUF2158"/>
    <property type="match status" value="1"/>
</dbReference>
<dbReference type="AlphaFoldDB" id="A0A9X1R1Z7"/>
<comment type="caution">
    <text evidence="1">The sequence shown here is derived from an EMBL/GenBank/DDBJ whole genome shotgun (WGS) entry which is preliminary data.</text>
</comment>